<name>A0ABT0UII3_9ACTN</name>
<proteinExistence type="predicted"/>
<dbReference type="EMBL" id="JAMQAW010000007">
    <property type="protein sequence ID" value="MCM2388259.1"/>
    <property type="molecule type" value="Genomic_DNA"/>
</dbReference>
<gene>
    <name evidence="1" type="ORF">NBG84_08075</name>
</gene>
<accession>A0ABT0UII3</accession>
<dbReference type="Proteomes" id="UP001431429">
    <property type="component" value="Unassembled WGS sequence"/>
</dbReference>
<sequence>MLVEPNVGSDPTANTHSIGRLFMALSTALRLLAGAAPNGPFALRCSHRPIGTVADCAMHRGLHLATTAAAKGLSSYSSRRS</sequence>
<evidence type="ECO:0000313" key="2">
    <source>
        <dbReference type="Proteomes" id="UP001431429"/>
    </source>
</evidence>
<evidence type="ECO:0000313" key="1">
    <source>
        <dbReference type="EMBL" id="MCM2388259.1"/>
    </source>
</evidence>
<comment type="caution">
    <text evidence="1">The sequence shown here is derived from an EMBL/GenBank/DDBJ whole genome shotgun (WGS) entry which is preliminary data.</text>
</comment>
<keyword evidence="2" id="KW-1185">Reference proteome</keyword>
<organism evidence="1 2">
    <name type="scientific">Streptomyces albipurpureus</name>
    <dbReference type="NCBI Taxonomy" id="2897419"/>
    <lineage>
        <taxon>Bacteria</taxon>
        <taxon>Bacillati</taxon>
        <taxon>Actinomycetota</taxon>
        <taxon>Actinomycetes</taxon>
        <taxon>Kitasatosporales</taxon>
        <taxon>Streptomycetaceae</taxon>
        <taxon>Streptomyces</taxon>
    </lineage>
</organism>
<reference evidence="1" key="1">
    <citation type="submission" date="2022-06" db="EMBL/GenBank/DDBJ databases">
        <title>Genome public.</title>
        <authorList>
            <person name="Sun Q."/>
        </authorList>
    </citation>
    <scope>NUCLEOTIDE SEQUENCE</scope>
    <source>
        <strain evidence="1">CWNU-1</strain>
    </source>
</reference>
<protein>
    <submittedName>
        <fullName evidence="1">Uncharacterized protein</fullName>
    </submittedName>
</protein>
<dbReference type="RefSeq" id="WP_250918603.1">
    <property type="nucleotide sequence ID" value="NZ_JAMQAW010000007.1"/>
</dbReference>